<evidence type="ECO:0000256" key="2">
    <source>
        <dbReference type="SAM" id="Phobius"/>
    </source>
</evidence>
<keyword evidence="2" id="KW-1133">Transmembrane helix</keyword>
<sequence length="1013" mass="116622">MEPGYTRLIKRSSEDINDQSKNLQINEAENVVISAFETHNDSFWNDVDETEDALRRYDANSIIDVLSQQLKNRVIPQYLDEFEVVIPEAEVIVGTVPLEEVQQREEQVEEARLRQIELESKLYQQREIRLAQQEASARDRVLQEARRRYAELVQKDRQDAETMQLRARRIGHVFRQAESHLVDTLKKQEGRVKLIYGSLRPSDVLRSRKRYRVKWARIPLLIRIRGQMLNAVKDKLPLGHYVMVATLYDKLGGQALHWTRWDSEVLGGATSHANISRPNFTRPFRHGGRFYHSELTVNQDMFVVCPPQIELRPTNTLVFELYQLSQATFAAYAQSMPQNRRKVGQLADPADHVVAWGALPLTTPEFRVVQGKFKLPLLRGEVDDTIEKFRDMEKIYQNNLSSWLCNFYFQVDHLPCPSIVSSHKTTQSKINGDEAFDVEIEEHSLRLLVPEAENNTLRKSSTMSNHSTMRKRSVVNTGGSDSIRDEEQHKTCQKSAAGVKPLVAITTSEDEDTIITYPKKSKPNSPRGSSHFPRWRWKRWLARFSPTKKTRVHSGDMITTLQNRSPSHKAMTFDGTINSESVSENQKGKLFNLSDQLTSIGEDFDISQHKESVSIEHKQQLDVENYTYSVNTTAVIETSHHQRYHTQHKLHYLRHELLVDLEVSKWLTIEFWRYVAMLFFACWIRVYVHYITQWFFLRSNRISVYDFQPRWTTCYVKYTWQSVATHTEIGLLFIGVFGNLLIFTFLCGFAALCQRFIGDLPAFGSNIIVCTGIATVLDPFLILLVDVLSHHYGCSKVSECSVSLTASKCTCVTGDWFKLYVRLQTQEGSGLVGTFITLILYLALTCLSLLVFYHYLLYIHMNGRMLDVYQRVHGREEAFFVPHDAEISLEELQAVCAQATRWKGPHGSQRRVFVREYALSDPRDPLSRETNTHVAVYNVEVDGTRQLHRHFLKMPDGAVLELFGKLGSSKDGNWKSDSSQRAASLALLYNILKDIQQDDNPAPITGDDLFDDL</sequence>
<reference evidence="4" key="1">
    <citation type="submission" date="2014-09" db="EMBL/GenBank/DDBJ databases">
        <authorList>
            <person name="Sharma Rahul"/>
            <person name="Thines Marco"/>
        </authorList>
    </citation>
    <scope>NUCLEOTIDE SEQUENCE [LARGE SCALE GENOMIC DNA]</scope>
</reference>
<dbReference type="OrthoDB" id="347244at2759"/>
<dbReference type="AlphaFoldDB" id="A0A0P1AXS9"/>
<keyword evidence="2" id="KW-0812">Transmembrane</keyword>
<evidence type="ECO:0000313" key="4">
    <source>
        <dbReference type="Proteomes" id="UP000054928"/>
    </source>
</evidence>
<accession>A0A0P1AXS9</accession>
<keyword evidence="4" id="KW-1185">Reference proteome</keyword>
<proteinExistence type="predicted"/>
<organism evidence="3 4">
    <name type="scientific">Plasmopara halstedii</name>
    <name type="common">Downy mildew of sunflower</name>
    <dbReference type="NCBI Taxonomy" id="4781"/>
    <lineage>
        <taxon>Eukaryota</taxon>
        <taxon>Sar</taxon>
        <taxon>Stramenopiles</taxon>
        <taxon>Oomycota</taxon>
        <taxon>Peronosporomycetes</taxon>
        <taxon>Peronosporales</taxon>
        <taxon>Peronosporaceae</taxon>
        <taxon>Plasmopara</taxon>
    </lineage>
</organism>
<dbReference type="Proteomes" id="UP000054928">
    <property type="component" value="Unassembled WGS sequence"/>
</dbReference>
<dbReference type="OMA" id="EVCVCCL"/>
<dbReference type="PANTHER" id="PTHR33862:SF3">
    <property type="entry name" value="OROFACIAL CLEFT 1 CANDIDATE GENE 1 PROTEIN"/>
    <property type="match status" value="1"/>
</dbReference>
<dbReference type="InterPro" id="IPR031390">
    <property type="entry name" value="OFCC1"/>
</dbReference>
<dbReference type="GeneID" id="36398949"/>
<feature type="transmembrane region" description="Helical" evidence="2">
    <location>
        <begin position="671"/>
        <end position="691"/>
    </location>
</feature>
<keyword evidence="2" id="KW-0472">Membrane</keyword>
<feature type="region of interest" description="Disordered" evidence="1">
    <location>
        <begin position="451"/>
        <end position="495"/>
    </location>
</feature>
<protein>
    <submittedName>
        <fullName evidence="3">Uncharacterized protein</fullName>
    </submittedName>
</protein>
<evidence type="ECO:0000313" key="3">
    <source>
        <dbReference type="EMBL" id="CEG47247.1"/>
    </source>
</evidence>
<feature type="transmembrane region" description="Helical" evidence="2">
    <location>
        <begin position="763"/>
        <end position="785"/>
    </location>
</feature>
<feature type="transmembrane region" description="Helical" evidence="2">
    <location>
        <begin position="729"/>
        <end position="751"/>
    </location>
</feature>
<feature type="transmembrane region" description="Helical" evidence="2">
    <location>
        <begin position="831"/>
        <end position="856"/>
    </location>
</feature>
<name>A0A0P1AXS9_PLAHL</name>
<evidence type="ECO:0000256" key="1">
    <source>
        <dbReference type="SAM" id="MobiDB-lite"/>
    </source>
</evidence>
<feature type="compositionally biased region" description="Polar residues" evidence="1">
    <location>
        <begin position="453"/>
        <end position="467"/>
    </location>
</feature>
<dbReference type="RefSeq" id="XP_024583616.1">
    <property type="nucleotide sequence ID" value="XM_024718193.1"/>
</dbReference>
<dbReference type="PANTHER" id="PTHR33862">
    <property type="entry name" value="OROFACIAL CLEFT 1 CANDIDATE GENE 1 PROTEIN"/>
    <property type="match status" value="1"/>
</dbReference>
<dbReference type="EMBL" id="CCYD01002371">
    <property type="protein sequence ID" value="CEG47247.1"/>
    <property type="molecule type" value="Genomic_DNA"/>
</dbReference>